<dbReference type="Pfam" id="PF19993">
    <property type="entry name" value="DO-GTPase2"/>
    <property type="match status" value="1"/>
</dbReference>
<dbReference type="OrthoDB" id="143162at2"/>
<evidence type="ECO:0000313" key="2">
    <source>
        <dbReference type="EMBL" id="TMQ89182.1"/>
    </source>
</evidence>
<proteinExistence type="predicted"/>
<dbReference type="RefSeq" id="WP_138650255.1">
    <property type="nucleotide sequence ID" value="NZ_VCKW01000401.1"/>
</dbReference>
<evidence type="ECO:0000313" key="3">
    <source>
        <dbReference type="Proteomes" id="UP000309174"/>
    </source>
</evidence>
<dbReference type="AlphaFoldDB" id="A0A5C4IZB3"/>
<name>A0A5C4IZB3_9ACTN</name>
<keyword evidence="3" id="KW-1185">Reference proteome</keyword>
<feature type="domain" description="Double-GTPase 2" evidence="1">
    <location>
        <begin position="105"/>
        <end position="298"/>
    </location>
</feature>
<dbReference type="SUPFAM" id="SSF52540">
    <property type="entry name" value="P-loop containing nucleoside triphosphate hydrolases"/>
    <property type="match status" value="1"/>
</dbReference>
<comment type="caution">
    <text evidence="2">The sequence shown here is derived from an EMBL/GenBank/DDBJ whole genome shotgun (WGS) entry which is preliminary data.</text>
</comment>
<dbReference type="Proteomes" id="UP000309174">
    <property type="component" value="Unassembled WGS sequence"/>
</dbReference>
<evidence type="ECO:0000259" key="1">
    <source>
        <dbReference type="Pfam" id="PF19993"/>
    </source>
</evidence>
<organism evidence="2 3">
    <name type="scientific">Actinomadura soli</name>
    <dbReference type="NCBI Taxonomy" id="2508997"/>
    <lineage>
        <taxon>Bacteria</taxon>
        <taxon>Bacillati</taxon>
        <taxon>Actinomycetota</taxon>
        <taxon>Actinomycetes</taxon>
        <taxon>Streptosporangiales</taxon>
        <taxon>Thermomonosporaceae</taxon>
        <taxon>Actinomadura</taxon>
    </lineage>
</organism>
<dbReference type="InterPro" id="IPR027417">
    <property type="entry name" value="P-loop_NTPase"/>
</dbReference>
<reference evidence="2 3" key="1">
    <citation type="submission" date="2019-05" db="EMBL/GenBank/DDBJ databases">
        <title>Draft genome sequence of Actinomadura sp. 14C53.</title>
        <authorList>
            <person name="Saricaoglu S."/>
            <person name="Isik K."/>
        </authorList>
    </citation>
    <scope>NUCLEOTIDE SEQUENCE [LARGE SCALE GENOMIC DNA]</scope>
    <source>
        <strain evidence="2 3">14C53</strain>
    </source>
</reference>
<gene>
    <name evidence="2" type="ORF">ETD83_39135</name>
</gene>
<dbReference type="InterPro" id="IPR045528">
    <property type="entry name" value="DO-GTPase2"/>
</dbReference>
<protein>
    <recommendedName>
        <fullName evidence="1">Double-GTPase 2 domain-containing protein</fullName>
    </recommendedName>
</protein>
<accession>A0A5C4IZB3</accession>
<sequence>MLSILPTLVCPYCYQSFTPRKMMWRCTGLLGPEGGRCPPERDRALSRRFGMNEALPPVFAGGRLAALNGWQSTARCPRCKDASTQRICPHCHSLLPVHFDKIDSRLIALIGAKGAGKTVYMTVLLHELMHSVGRRFDAAVVGSDDHTRSEFAKRYEETLYREKVLPGTTRPGQAELRRPLVFKVTLDGRGLLRSRDRHTITSFFDTAGEDLISKESVDLNVRYLRGADGIILLLDPLQMRGARESAKPGTRLPQADDKTDNPVNVLTRVTDVLYEAHGRGPNRRIDVPVAVAFSKIDTLWHGFAEGSPLLGEAPADKPVFDQADSLAVHDYVRALLHEWDGTQIDQVMRKNFADYRYFGLSSLGGNPTSDNRVDPRGIHPHRVADPFLWLLSRFDALPSTKG</sequence>
<dbReference type="EMBL" id="VCKW01000401">
    <property type="protein sequence ID" value="TMQ89182.1"/>
    <property type="molecule type" value="Genomic_DNA"/>
</dbReference>